<evidence type="ECO:0000313" key="2">
    <source>
        <dbReference type="EMBL" id="GFH13779.1"/>
    </source>
</evidence>
<organism evidence="2 3">
    <name type="scientific">Haematococcus lacustris</name>
    <name type="common">Green alga</name>
    <name type="synonym">Haematococcus pluvialis</name>
    <dbReference type="NCBI Taxonomy" id="44745"/>
    <lineage>
        <taxon>Eukaryota</taxon>
        <taxon>Viridiplantae</taxon>
        <taxon>Chlorophyta</taxon>
        <taxon>core chlorophytes</taxon>
        <taxon>Chlorophyceae</taxon>
        <taxon>CS clade</taxon>
        <taxon>Chlamydomonadales</taxon>
        <taxon>Haematococcaceae</taxon>
        <taxon>Haematococcus</taxon>
    </lineage>
</organism>
<keyword evidence="3" id="KW-1185">Reference proteome</keyword>
<evidence type="ECO:0000256" key="1">
    <source>
        <dbReference type="SAM" id="MobiDB-lite"/>
    </source>
</evidence>
<evidence type="ECO:0000313" key="3">
    <source>
        <dbReference type="Proteomes" id="UP000485058"/>
    </source>
</evidence>
<feature type="compositionally biased region" description="Polar residues" evidence="1">
    <location>
        <begin position="99"/>
        <end position="113"/>
    </location>
</feature>
<protein>
    <submittedName>
        <fullName evidence="2">PMSR domain-containing protein</fullName>
    </submittedName>
</protein>
<proteinExistence type="predicted"/>
<feature type="non-terminal residue" evidence="2">
    <location>
        <position position="1"/>
    </location>
</feature>
<dbReference type="Proteomes" id="UP000485058">
    <property type="component" value="Unassembled WGS sequence"/>
</dbReference>
<accession>A0A699Z3Y5</accession>
<feature type="region of interest" description="Disordered" evidence="1">
    <location>
        <begin position="99"/>
        <end position="120"/>
    </location>
</feature>
<dbReference type="AlphaFoldDB" id="A0A699Z3Y5"/>
<gene>
    <name evidence="2" type="ORF">HaLaN_09725</name>
</gene>
<name>A0A699Z3Y5_HAELA</name>
<sequence>IERRCSASYAALIKLNLAPNAASAATTPNYNPACEGVRGKVCSLQGARSHVTALNTGKDDVEQMGSSVQTQVADMVDVDRTGELLIWLFQSLLKDRRQQGQQASQPRFEQQQGVKEGEGV</sequence>
<comment type="caution">
    <text evidence="2">The sequence shown here is derived from an EMBL/GenBank/DDBJ whole genome shotgun (WGS) entry which is preliminary data.</text>
</comment>
<feature type="non-terminal residue" evidence="2">
    <location>
        <position position="120"/>
    </location>
</feature>
<reference evidence="2 3" key="1">
    <citation type="submission" date="2020-02" db="EMBL/GenBank/DDBJ databases">
        <title>Draft genome sequence of Haematococcus lacustris strain NIES-144.</title>
        <authorList>
            <person name="Morimoto D."/>
            <person name="Nakagawa S."/>
            <person name="Yoshida T."/>
            <person name="Sawayama S."/>
        </authorList>
    </citation>
    <scope>NUCLEOTIDE SEQUENCE [LARGE SCALE GENOMIC DNA]</scope>
    <source>
        <strain evidence="2 3">NIES-144</strain>
    </source>
</reference>
<dbReference type="EMBL" id="BLLF01000651">
    <property type="protein sequence ID" value="GFH13779.1"/>
    <property type="molecule type" value="Genomic_DNA"/>
</dbReference>